<reference evidence="5 6" key="1">
    <citation type="journal article" date="2019" name="Sci. Rep.">
        <title>Orb-weaving spider Araneus ventricosus genome elucidates the spidroin gene catalogue.</title>
        <authorList>
            <person name="Kono N."/>
            <person name="Nakamura H."/>
            <person name="Ohtoshi R."/>
            <person name="Moran D.A.P."/>
            <person name="Shinohara A."/>
            <person name="Yoshida Y."/>
            <person name="Fujiwara M."/>
            <person name="Mori M."/>
            <person name="Tomita M."/>
            <person name="Arakawa K."/>
        </authorList>
    </citation>
    <scope>NUCLEOTIDE SEQUENCE [LARGE SCALE GENOMIC DNA]</scope>
</reference>
<evidence type="ECO:0000256" key="1">
    <source>
        <dbReference type="PROSITE-ProRule" id="PRU00290"/>
    </source>
</evidence>
<dbReference type="PROSITE" id="PS50892">
    <property type="entry name" value="V_SNARE"/>
    <property type="match status" value="1"/>
</dbReference>
<feature type="transmembrane region" description="Helical" evidence="3">
    <location>
        <begin position="144"/>
        <end position="163"/>
    </location>
</feature>
<keyword evidence="3" id="KW-0472">Membrane</keyword>
<dbReference type="PANTHER" id="PTHR45701">
    <property type="entry name" value="SYNAPTOBREVIN FAMILY MEMBER"/>
    <property type="match status" value="1"/>
</dbReference>
<evidence type="ECO:0000256" key="3">
    <source>
        <dbReference type="SAM" id="Phobius"/>
    </source>
</evidence>
<keyword evidence="3" id="KW-0812">Transmembrane</keyword>
<dbReference type="InterPro" id="IPR001388">
    <property type="entry name" value="Synaptobrevin-like"/>
</dbReference>
<dbReference type="InterPro" id="IPR042855">
    <property type="entry name" value="V_SNARE_CC"/>
</dbReference>
<dbReference type="Proteomes" id="UP000499080">
    <property type="component" value="Unassembled WGS sequence"/>
</dbReference>
<protein>
    <submittedName>
        <fullName evidence="5">Synaptobrevin</fullName>
    </submittedName>
</protein>
<sequence length="164" mass="18643">METRMLSASILSCPPLWKSTQSHCPPFTALQGFHQTILIIFSEKEELLSKMSDADAYGEMEQGNAPVQQQEEKPQHKVAHKRMEATKAQIDEVTGILKKNVDLILQRDEKLSNLDERADALKDEASEFGKQTGKLKRKYWWKNCKMLAILIGICFVIIVIIIGK</sequence>
<keyword evidence="1 2" id="KW-0175">Coiled coil</keyword>
<dbReference type="Gene3D" id="1.20.5.110">
    <property type="match status" value="1"/>
</dbReference>
<evidence type="ECO:0000313" key="6">
    <source>
        <dbReference type="Proteomes" id="UP000499080"/>
    </source>
</evidence>
<dbReference type="PROSITE" id="PS00417">
    <property type="entry name" value="SYNAPTOBREVIN"/>
    <property type="match status" value="1"/>
</dbReference>
<feature type="coiled-coil region" evidence="2">
    <location>
        <begin position="104"/>
        <end position="131"/>
    </location>
</feature>
<evidence type="ECO:0000259" key="4">
    <source>
        <dbReference type="PROSITE" id="PS50892"/>
    </source>
</evidence>
<keyword evidence="3" id="KW-1133">Transmembrane helix</keyword>
<dbReference type="PRINTS" id="PR00219">
    <property type="entry name" value="SYNAPTOBREVN"/>
</dbReference>
<organism evidence="5 6">
    <name type="scientific">Araneus ventricosus</name>
    <name type="common">Orbweaver spider</name>
    <name type="synonym">Epeira ventricosa</name>
    <dbReference type="NCBI Taxonomy" id="182803"/>
    <lineage>
        <taxon>Eukaryota</taxon>
        <taxon>Metazoa</taxon>
        <taxon>Ecdysozoa</taxon>
        <taxon>Arthropoda</taxon>
        <taxon>Chelicerata</taxon>
        <taxon>Arachnida</taxon>
        <taxon>Araneae</taxon>
        <taxon>Araneomorphae</taxon>
        <taxon>Entelegynae</taxon>
        <taxon>Araneoidea</taxon>
        <taxon>Araneidae</taxon>
        <taxon>Araneus</taxon>
    </lineage>
</organism>
<dbReference type="SUPFAM" id="SSF58038">
    <property type="entry name" value="SNARE fusion complex"/>
    <property type="match status" value="1"/>
</dbReference>
<dbReference type="Pfam" id="PF00957">
    <property type="entry name" value="Synaptobrevin"/>
    <property type="match status" value="1"/>
</dbReference>
<dbReference type="EMBL" id="BGPR01000069">
    <property type="protein sequence ID" value="GBL90100.1"/>
    <property type="molecule type" value="Genomic_DNA"/>
</dbReference>
<dbReference type="AlphaFoldDB" id="A0A4Y2BD19"/>
<dbReference type="InterPro" id="IPR016444">
    <property type="entry name" value="Synaptobrevin/VAMP"/>
</dbReference>
<dbReference type="OrthoDB" id="10042941at2759"/>
<dbReference type="CDD" id="cd15870">
    <property type="entry name" value="R-SNARE_VAMP2"/>
    <property type="match status" value="1"/>
</dbReference>
<comment type="caution">
    <text evidence="5">The sequence shown here is derived from an EMBL/GenBank/DDBJ whole genome shotgun (WGS) entry which is preliminary data.</text>
</comment>
<proteinExistence type="predicted"/>
<dbReference type="GO" id="GO:0016020">
    <property type="term" value="C:membrane"/>
    <property type="evidence" value="ECO:0007669"/>
    <property type="project" value="InterPro"/>
</dbReference>
<keyword evidence="6" id="KW-1185">Reference proteome</keyword>
<accession>A0A4Y2BD19</accession>
<dbReference type="GO" id="GO:0016192">
    <property type="term" value="P:vesicle-mediated transport"/>
    <property type="evidence" value="ECO:0007669"/>
    <property type="project" value="InterPro"/>
</dbReference>
<evidence type="ECO:0000313" key="5">
    <source>
        <dbReference type="EMBL" id="GBL90100.1"/>
    </source>
</evidence>
<evidence type="ECO:0000256" key="2">
    <source>
        <dbReference type="SAM" id="Coils"/>
    </source>
</evidence>
<feature type="domain" description="V-SNARE coiled-coil homology" evidence="4">
    <location>
        <begin position="82"/>
        <end position="142"/>
    </location>
</feature>
<name>A0A4Y2BD19_ARAVE</name>
<gene>
    <name evidence="5" type="primary">SYB_1</name>
    <name evidence="5" type="ORF">AVEN_135456_1</name>
</gene>